<organism evidence="2 3">
    <name type="scientific">Tribolium castaneum</name>
    <name type="common">Red flour beetle</name>
    <dbReference type="NCBI Taxonomy" id="7070"/>
    <lineage>
        <taxon>Eukaryota</taxon>
        <taxon>Metazoa</taxon>
        <taxon>Ecdysozoa</taxon>
        <taxon>Arthropoda</taxon>
        <taxon>Hexapoda</taxon>
        <taxon>Insecta</taxon>
        <taxon>Pterygota</taxon>
        <taxon>Neoptera</taxon>
        <taxon>Endopterygota</taxon>
        <taxon>Coleoptera</taxon>
        <taxon>Polyphaga</taxon>
        <taxon>Cucujiformia</taxon>
        <taxon>Tenebrionidae</taxon>
        <taxon>Tenebrionidae incertae sedis</taxon>
        <taxon>Tribolium</taxon>
    </lineage>
</organism>
<accession>D6WUQ5</accession>
<evidence type="ECO:0000256" key="1">
    <source>
        <dbReference type="SAM" id="MobiDB-lite"/>
    </source>
</evidence>
<protein>
    <submittedName>
        <fullName evidence="2">Uncharacterized protein</fullName>
    </submittedName>
</protein>
<gene>
    <name evidence="2" type="primary">GLEAN_05379</name>
    <name evidence="2" type="ORF">TcasGA2_TC005379</name>
</gene>
<dbReference type="HOGENOM" id="CLU_2486264_0_0_1"/>
<reference evidence="2 3" key="1">
    <citation type="journal article" date="2008" name="Nature">
        <title>The genome of the model beetle and pest Tribolium castaneum.</title>
        <authorList>
            <consortium name="Tribolium Genome Sequencing Consortium"/>
            <person name="Richards S."/>
            <person name="Gibbs R.A."/>
            <person name="Weinstock G.M."/>
            <person name="Brown S.J."/>
            <person name="Denell R."/>
            <person name="Beeman R.W."/>
            <person name="Gibbs R."/>
            <person name="Beeman R.W."/>
            <person name="Brown S.J."/>
            <person name="Bucher G."/>
            <person name="Friedrich M."/>
            <person name="Grimmelikhuijzen C.J."/>
            <person name="Klingler M."/>
            <person name="Lorenzen M."/>
            <person name="Richards S."/>
            <person name="Roth S."/>
            <person name="Schroder R."/>
            <person name="Tautz D."/>
            <person name="Zdobnov E.M."/>
            <person name="Muzny D."/>
            <person name="Gibbs R.A."/>
            <person name="Weinstock G.M."/>
            <person name="Attaway T."/>
            <person name="Bell S."/>
            <person name="Buhay C.J."/>
            <person name="Chandrabose M.N."/>
            <person name="Chavez D."/>
            <person name="Clerk-Blankenburg K.P."/>
            <person name="Cree A."/>
            <person name="Dao M."/>
            <person name="Davis C."/>
            <person name="Chacko J."/>
            <person name="Dinh H."/>
            <person name="Dugan-Rocha S."/>
            <person name="Fowler G."/>
            <person name="Garner T.T."/>
            <person name="Garnes J."/>
            <person name="Gnirke A."/>
            <person name="Hawes A."/>
            <person name="Hernandez J."/>
            <person name="Hines S."/>
            <person name="Holder M."/>
            <person name="Hume J."/>
            <person name="Jhangiani S.N."/>
            <person name="Joshi V."/>
            <person name="Khan Z.M."/>
            <person name="Jackson L."/>
            <person name="Kovar C."/>
            <person name="Kowis A."/>
            <person name="Lee S."/>
            <person name="Lewis L.R."/>
            <person name="Margolis J."/>
            <person name="Morgan M."/>
            <person name="Nazareth L.V."/>
            <person name="Nguyen N."/>
            <person name="Okwuonu G."/>
            <person name="Parker D."/>
            <person name="Richards S."/>
            <person name="Ruiz S.J."/>
            <person name="Santibanez J."/>
            <person name="Savard J."/>
            <person name="Scherer S.E."/>
            <person name="Schneider B."/>
            <person name="Sodergren E."/>
            <person name="Tautz D."/>
            <person name="Vattahil S."/>
            <person name="Villasana D."/>
            <person name="White C.S."/>
            <person name="Wright R."/>
            <person name="Park Y."/>
            <person name="Beeman R.W."/>
            <person name="Lord J."/>
            <person name="Oppert B."/>
            <person name="Lorenzen M."/>
            <person name="Brown S."/>
            <person name="Wang L."/>
            <person name="Savard J."/>
            <person name="Tautz D."/>
            <person name="Richards S."/>
            <person name="Weinstock G."/>
            <person name="Gibbs R.A."/>
            <person name="Liu Y."/>
            <person name="Worley K."/>
            <person name="Weinstock G."/>
            <person name="Elsik C.G."/>
            <person name="Reese J.T."/>
            <person name="Elhaik E."/>
            <person name="Landan G."/>
            <person name="Graur D."/>
            <person name="Arensburger P."/>
            <person name="Atkinson P."/>
            <person name="Beeman R.W."/>
            <person name="Beidler J."/>
            <person name="Brown S.J."/>
            <person name="Demuth J.P."/>
            <person name="Drury D.W."/>
            <person name="Du Y.Z."/>
            <person name="Fujiwara H."/>
            <person name="Lorenzen M."/>
            <person name="Maselli V."/>
            <person name="Osanai M."/>
            <person name="Park Y."/>
            <person name="Robertson H.M."/>
            <person name="Tu Z."/>
            <person name="Wang J.J."/>
            <person name="Wang S."/>
            <person name="Richards S."/>
            <person name="Song H."/>
            <person name="Zhang L."/>
            <person name="Sodergren E."/>
            <person name="Werner D."/>
            <person name="Stanke M."/>
            <person name="Morgenstern B."/>
            <person name="Solovyev V."/>
            <person name="Kosarev P."/>
            <person name="Brown G."/>
            <person name="Chen H.C."/>
            <person name="Ermolaeva O."/>
            <person name="Hlavina W."/>
            <person name="Kapustin Y."/>
            <person name="Kiryutin B."/>
            <person name="Kitts P."/>
            <person name="Maglott D."/>
            <person name="Pruitt K."/>
            <person name="Sapojnikov V."/>
            <person name="Souvorov A."/>
            <person name="Mackey A.J."/>
            <person name="Waterhouse R.M."/>
            <person name="Wyder S."/>
            <person name="Zdobnov E.M."/>
            <person name="Zdobnov E.M."/>
            <person name="Wyder S."/>
            <person name="Kriventseva E.V."/>
            <person name="Kadowaki T."/>
            <person name="Bork P."/>
            <person name="Aranda M."/>
            <person name="Bao R."/>
            <person name="Beermann A."/>
            <person name="Berns N."/>
            <person name="Bolognesi R."/>
            <person name="Bonneton F."/>
            <person name="Bopp D."/>
            <person name="Brown S.J."/>
            <person name="Bucher G."/>
            <person name="Butts T."/>
            <person name="Chaumot A."/>
            <person name="Denell R.E."/>
            <person name="Ferrier D.E."/>
            <person name="Friedrich M."/>
            <person name="Gordon C.M."/>
            <person name="Jindra M."/>
            <person name="Klingler M."/>
            <person name="Lan Q."/>
            <person name="Lattorff H.M."/>
            <person name="Laudet V."/>
            <person name="von Levetsow C."/>
            <person name="Liu Z."/>
            <person name="Lutz R."/>
            <person name="Lynch J.A."/>
            <person name="da Fonseca R.N."/>
            <person name="Posnien N."/>
            <person name="Reuter R."/>
            <person name="Roth S."/>
            <person name="Savard J."/>
            <person name="Schinko J.B."/>
            <person name="Schmitt C."/>
            <person name="Schoppmeier M."/>
            <person name="Schroder R."/>
            <person name="Shippy T.D."/>
            <person name="Simonnet F."/>
            <person name="Marques-Souza H."/>
            <person name="Tautz D."/>
            <person name="Tomoyasu Y."/>
            <person name="Trauner J."/>
            <person name="Van der Zee M."/>
            <person name="Vervoort M."/>
            <person name="Wittkopp N."/>
            <person name="Wimmer E.A."/>
            <person name="Yang X."/>
            <person name="Jones A.K."/>
            <person name="Sattelle D.B."/>
            <person name="Ebert P.R."/>
            <person name="Nelson D."/>
            <person name="Scott J.G."/>
            <person name="Beeman R.W."/>
            <person name="Muthukrishnan S."/>
            <person name="Kramer K.J."/>
            <person name="Arakane Y."/>
            <person name="Beeman R.W."/>
            <person name="Zhu Q."/>
            <person name="Hogenkamp D."/>
            <person name="Dixit R."/>
            <person name="Oppert B."/>
            <person name="Jiang H."/>
            <person name="Zou Z."/>
            <person name="Marshall J."/>
            <person name="Elpidina E."/>
            <person name="Vinokurov K."/>
            <person name="Oppert C."/>
            <person name="Zou Z."/>
            <person name="Evans J."/>
            <person name="Lu Z."/>
            <person name="Zhao P."/>
            <person name="Sumathipala N."/>
            <person name="Altincicek B."/>
            <person name="Vilcinskas A."/>
            <person name="Williams M."/>
            <person name="Hultmark D."/>
            <person name="Hetru C."/>
            <person name="Jiang H."/>
            <person name="Grimmelikhuijzen C.J."/>
            <person name="Hauser F."/>
            <person name="Cazzamali G."/>
            <person name="Williamson M."/>
            <person name="Park Y."/>
            <person name="Li B."/>
            <person name="Tanaka Y."/>
            <person name="Predel R."/>
            <person name="Neupert S."/>
            <person name="Schachtner J."/>
            <person name="Verleyen P."/>
            <person name="Raible F."/>
            <person name="Bork P."/>
            <person name="Friedrich M."/>
            <person name="Walden K.K."/>
            <person name="Robertson H.M."/>
            <person name="Angeli S."/>
            <person name="Foret S."/>
            <person name="Bucher G."/>
            <person name="Schuetz S."/>
            <person name="Maleszka R."/>
            <person name="Wimmer E.A."/>
            <person name="Beeman R.W."/>
            <person name="Lorenzen M."/>
            <person name="Tomoyasu Y."/>
            <person name="Miller S.C."/>
            <person name="Grossmann D."/>
            <person name="Bucher G."/>
        </authorList>
    </citation>
    <scope>NUCLEOTIDE SEQUENCE [LARGE SCALE GENOMIC DNA]</scope>
    <source>
        <strain evidence="2 3">Georgia GA2</strain>
    </source>
</reference>
<dbReference type="EMBL" id="KQ971363">
    <property type="protein sequence ID" value="EFA07814.1"/>
    <property type="molecule type" value="Genomic_DNA"/>
</dbReference>
<feature type="region of interest" description="Disordered" evidence="1">
    <location>
        <begin position="67"/>
        <end position="87"/>
    </location>
</feature>
<evidence type="ECO:0000313" key="2">
    <source>
        <dbReference type="EMBL" id="EFA07814.1"/>
    </source>
</evidence>
<dbReference type="Proteomes" id="UP000007266">
    <property type="component" value="Linkage group 8"/>
</dbReference>
<keyword evidence="3" id="KW-1185">Reference proteome</keyword>
<sequence length="87" mass="10206">MGEKIGKILQMCEKQTRELTGGKSDFSYHNTRNSLHGIWTQVNESGDNNTETLKKINDCLKKLEEKVQQNERKKHQHYYAKNERIAN</sequence>
<name>D6WUQ5_TRICA</name>
<dbReference type="InParanoid" id="D6WUQ5"/>
<proteinExistence type="predicted"/>
<evidence type="ECO:0000313" key="3">
    <source>
        <dbReference type="Proteomes" id="UP000007266"/>
    </source>
</evidence>
<reference evidence="2 3" key="2">
    <citation type="journal article" date="2010" name="Nucleic Acids Res.">
        <title>BeetleBase in 2010: revisions to provide comprehensive genomic information for Tribolium castaneum.</title>
        <authorList>
            <person name="Kim H.S."/>
            <person name="Murphy T."/>
            <person name="Xia J."/>
            <person name="Caragea D."/>
            <person name="Park Y."/>
            <person name="Beeman R.W."/>
            <person name="Lorenzen M.D."/>
            <person name="Butcher S."/>
            <person name="Manak J.R."/>
            <person name="Brown S.J."/>
        </authorList>
    </citation>
    <scope>GENOME REANNOTATION</scope>
    <source>
        <strain evidence="2 3">Georgia GA2</strain>
    </source>
</reference>
<dbReference type="AlphaFoldDB" id="D6WUQ5"/>